<dbReference type="InterPro" id="IPR002559">
    <property type="entry name" value="Transposase_11"/>
</dbReference>
<keyword evidence="5" id="KW-1185">Reference proteome</keyword>
<dbReference type="KEGG" id="gax:Pan161_24570"/>
<evidence type="ECO:0000313" key="5">
    <source>
        <dbReference type="Proteomes" id="UP000316855"/>
    </source>
</evidence>
<dbReference type="EMBL" id="CP036343">
    <property type="protein sequence ID" value="QDT90803.1"/>
    <property type="molecule type" value="Genomic_DNA"/>
</dbReference>
<feature type="compositionally biased region" description="Basic residues" evidence="1">
    <location>
        <begin position="432"/>
        <end position="445"/>
    </location>
</feature>
<evidence type="ECO:0000313" key="4">
    <source>
        <dbReference type="EMBL" id="QDT93318.1"/>
    </source>
</evidence>
<dbReference type="PANTHER" id="PTHR37529:SF1">
    <property type="entry name" value="TRANSPOSASE INSG FOR INSERTION SEQUENCE ELEMENT IS4-RELATED"/>
    <property type="match status" value="1"/>
</dbReference>
<gene>
    <name evidence="3" type="ORF">Pan161_24570</name>
    <name evidence="4" type="ORF">Pan161_49970</name>
</gene>
<evidence type="ECO:0000256" key="1">
    <source>
        <dbReference type="SAM" id="MobiDB-lite"/>
    </source>
</evidence>
<protein>
    <submittedName>
        <fullName evidence="3">Transposase DDE domain protein</fullName>
    </submittedName>
</protein>
<dbReference type="RefSeq" id="WP_145227022.1">
    <property type="nucleotide sequence ID" value="NZ_CP036343.1"/>
</dbReference>
<feature type="compositionally biased region" description="Basic and acidic residues" evidence="1">
    <location>
        <begin position="446"/>
        <end position="455"/>
    </location>
</feature>
<proteinExistence type="predicted"/>
<dbReference type="PANTHER" id="PTHR37529">
    <property type="entry name" value="TRANSPOSASE INSG FOR INSERTION SEQUENCE ELEMENT IS4-RELATED"/>
    <property type="match status" value="1"/>
</dbReference>
<dbReference type="InterPro" id="IPR047952">
    <property type="entry name" value="Transpos_IS4"/>
</dbReference>
<feature type="region of interest" description="Disordered" evidence="1">
    <location>
        <begin position="252"/>
        <end position="276"/>
    </location>
</feature>
<dbReference type="NCBIfam" id="NF033592">
    <property type="entry name" value="transpos_IS4_1"/>
    <property type="match status" value="1"/>
</dbReference>
<dbReference type="OrthoDB" id="248072at2"/>
<dbReference type="InterPro" id="IPR012337">
    <property type="entry name" value="RNaseH-like_sf"/>
</dbReference>
<dbReference type="KEGG" id="gax:Pan161_49970"/>
<evidence type="ECO:0000313" key="3">
    <source>
        <dbReference type="EMBL" id="QDT90803.1"/>
    </source>
</evidence>
<evidence type="ECO:0000259" key="2">
    <source>
        <dbReference type="Pfam" id="PF01609"/>
    </source>
</evidence>
<dbReference type="Proteomes" id="UP000316855">
    <property type="component" value="Chromosome"/>
</dbReference>
<reference evidence="3 5" key="1">
    <citation type="submission" date="2019-02" db="EMBL/GenBank/DDBJ databases">
        <title>Deep-cultivation of Planctomycetes and their phenomic and genomic characterization uncovers novel biology.</title>
        <authorList>
            <person name="Wiegand S."/>
            <person name="Jogler M."/>
            <person name="Boedeker C."/>
            <person name="Pinto D."/>
            <person name="Vollmers J."/>
            <person name="Rivas-Marin E."/>
            <person name="Kohn T."/>
            <person name="Peeters S.H."/>
            <person name="Heuer A."/>
            <person name="Rast P."/>
            <person name="Oberbeckmann S."/>
            <person name="Bunk B."/>
            <person name="Jeske O."/>
            <person name="Meyerdierks A."/>
            <person name="Storesund J.E."/>
            <person name="Kallscheuer N."/>
            <person name="Luecker S."/>
            <person name="Lage O.M."/>
            <person name="Pohl T."/>
            <person name="Merkel B.J."/>
            <person name="Hornburger P."/>
            <person name="Mueller R.-W."/>
            <person name="Bruemmer F."/>
            <person name="Labrenz M."/>
            <person name="Spormann A.M."/>
            <person name="Op den Camp H."/>
            <person name="Overmann J."/>
            <person name="Amann R."/>
            <person name="Jetten M.S.M."/>
            <person name="Mascher T."/>
            <person name="Medema M.H."/>
            <person name="Devos D.P."/>
            <person name="Kaster A.-K."/>
            <person name="Ovreas L."/>
            <person name="Rohde M."/>
            <person name="Galperin M.Y."/>
            <person name="Jogler C."/>
        </authorList>
    </citation>
    <scope>NUCLEOTIDE SEQUENCE [LARGE SCALE GENOMIC DNA]</scope>
    <source>
        <strain evidence="3 5">Pan161</strain>
    </source>
</reference>
<dbReference type="SUPFAM" id="SSF53098">
    <property type="entry name" value="Ribonuclease H-like"/>
    <property type="match status" value="1"/>
</dbReference>
<dbReference type="Pfam" id="PF01609">
    <property type="entry name" value="DDE_Tnp_1"/>
    <property type="match status" value="1"/>
</dbReference>
<dbReference type="AlphaFoldDB" id="A0A517VCT0"/>
<sequence length="455" mass="52145">MKQSPEQILEFDRAFEQLKELVDLRQADQLHPRRPNAIYTACVVLWMLIFQRLKPDASLEAAVKHLIENQPGYLPENKRLSQGTLSSNSAAYSRARSELPLDVVKWFSNEITRAIVGQSEPLLDGRQIFLLDGTTITLAPEKELQTKYPPASNQHGESVWPVVNLTVFHELSSGCALLPQLGAMYGPEAVSETELARNGMHCLPDESIIMADAGFGIFGVAHQAQLLGHDFFLRMKKLNFDSLRAKAKLVSQSPKHKTYQHQWTPTPKNRRTQPGLPRDASLAVVLHEIIVNETLTLYCVTSLPQDAATLSNLYNQRVNVEVDIRNLKVVLDTENIRAKKVDTFLKELYTSVVAYNLVGQFRRQAAELNQVAPRRMSFKRTWTTFQTFLLRHLHTEPELWRKCFERALFYATKDKLPNRAANRSVKRECYPKRSKRDHFEKRKKPPEKLKHTDLK</sequence>
<organism evidence="3 5">
    <name type="scientific">Gimesia algae</name>
    <dbReference type="NCBI Taxonomy" id="2527971"/>
    <lineage>
        <taxon>Bacteria</taxon>
        <taxon>Pseudomonadati</taxon>
        <taxon>Planctomycetota</taxon>
        <taxon>Planctomycetia</taxon>
        <taxon>Planctomycetales</taxon>
        <taxon>Planctomycetaceae</taxon>
        <taxon>Gimesia</taxon>
    </lineage>
</organism>
<dbReference type="GO" id="GO:0004803">
    <property type="term" value="F:transposase activity"/>
    <property type="evidence" value="ECO:0007669"/>
    <property type="project" value="InterPro"/>
</dbReference>
<dbReference type="GO" id="GO:0006313">
    <property type="term" value="P:DNA transposition"/>
    <property type="evidence" value="ECO:0007669"/>
    <property type="project" value="InterPro"/>
</dbReference>
<feature type="domain" description="Transposase IS4-like" evidence="2">
    <location>
        <begin position="125"/>
        <end position="357"/>
    </location>
</feature>
<name>A0A517VCT0_9PLAN</name>
<feature type="region of interest" description="Disordered" evidence="1">
    <location>
        <begin position="421"/>
        <end position="455"/>
    </location>
</feature>
<dbReference type="EMBL" id="CP036343">
    <property type="protein sequence ID" value="QDT93318.1"/>
    <property type="molecule type" value="Genomic_DNA"/>
</dbReference>
<dbReference type="GO" id="GO:0003677">
    <property type="term" value="F:DNA binding"/>
    <property type="evidence" value="ECO:0007669"/>
    <property type="project" value="InterPro"/>
</dbReference>
<accession>A0A517VCT0</accession>